<reference evidence="3 4" key="1">
    <citation type="journal article" date="2024" name="G3 (Bethesda)">
        <title>Genome assembly of Hibiscus sabdariffa L. provides insights into metabolisms of medicinal natural products.</title>
        <authorList>
            <person name="Kim T."/>
        </authorList>
    </citation>
    <scope>NUCLEOTIDE SEQUENCE [LARGE SCALE GENOMIC DNA]</scope>
    <source>
        <strain evidence="3">TK-2024</strain>
        <tissue evidence="3">Old leaves</tissue>
    </source>
</reference>
<dbReference type="InterPro" id="IPR032867">
    <property type="entry name" value="DYW_dom"/>
</dbReference>
<feature type="domain" description="DYW" evidence="2">
    <location>
        <begin position="66"/>
        <end position="141"/>
    </location>
</feature>
<evidence type="ECO:0000313" key="3">
    <source>
        <dbReference type="EMBL" id="KAK8481383.1"/>
    </source>
</evidence>
<dbReference type="EMBL" id="JBBPBM010001889">
    <property type="protein sequence ID" value="KAK8481383.1"/>
    <property type="molecule type" value="Genomic_DNA"/>
</dbReference>
<comment type="caution">
    <text evidence="3">The sequence shown here is derived from an EMBL/GenBank/DDBJ whole genome shotgun (WGS) entry which is preliminary data.</text>
</comment>
<comment type="similarity">
    <text evidence="1">Belongs to the PPR family. PCMP-H subfamily.</text>
</comment>
<dbReference type="Proteomes" id="UP001472677">
    <property type="component" value="Unassembled WGS sequence"/>
</dbReference>
<keyword evidence="4" id="KW-1185">Reference proteome</keyword>
<accession>A0ABR1ZLF6</accession>
<protein>
    <recommendedName>
        <fullName evidence="2">DYW domain-containing protein</fullName>
    </recommendedName>
</protein>
<sequence length="141" mass="16062">MAKTTGCSTVEKDYKIHRFVNQDGSNAQMNTVNDVMDIIARLTAEEEDVYARRITKLRRTDLTRKKPNVPENHSVRLAISFGLISTELGSPVRVRKNTRICEDCHSFAKKVSKISKREIVVGDSKVFHHFEDGNCSCGDYW</sequence>
<evidence type="ECO:0000313" key="4">
    <source>
        <dbReference type="Proteomes" id="UP001472677"/>
    </source>
</evidence>
<dbReference type="Pfam" id="PF14432">
    <property type="entry name" value="DYW_deaminase"/>
    <property type="match status" value="1"/>
</dbReference>
<name>A0ABR1ZLF6_9ROSI</name>
<gene>
    <name evidence="3" type="ORF">V6N12_013444</name>
</gene>
<organism evidence="3 4">
    <name type="scientific">Hibiscus sabdariffa</name>
    <name type="common">roselle</name>
    <dbReference type="NCBI Taxonomy" id="183260"/>
    <lineage>
        <taxon>Eukaryota</taxon>
        <taxon>Viridiplantae</taxon>
        <taxon>Streptophyta</taxon>
        <taxon>Embryophyta</taxon>
        <taxon>Tracheophyta</taxon>
        <taxon>Spermatophyta</taxon>
        <taxon>Magnoliopsida</taxon>
        <taxon>eudicotyledons</taxon>
        <taxon>Gunneridae</taxon>
        <taxon>Pentapetalae</taxon>
        <taxon>rosids</taxon>
        <taxon>malvids</taxon>
        <taxon>Malvales</taxon>
        <taxon>Malvaceae</taxon>
        <taxon>Malvoideae</taxon>
        <taxon>Hibiscus</taxon>
    </lineage>
</organism>
<proteinExistence type="inferred from homology"/>
<evidence type="ECO:0000256" key="1">
    <source>
        <dbReference type="ARBA" id="ARBA00006643"/>
    </source>
</evidence>
<evidence type="ECO:0000259" key="2">
    <source>
        <dbReference type="Pfam" id="PF14432"/>
    </source>
</evidence>